<sequence>MWAKKWELKRVVKVRKRVLLTPRSRRTFQKLTRLRNQKLQYRRRKKPNRSLNRILCLSLQIQQQLMSWCFRVVQRLSLYR</sequence>
<reference evidence="1" key="1">
    <citation type="submission" date="2018-11" db="EMBL/GenBank/DDBJ databases">
        <authorList>
            <consortium name="Genoscope - CEA"/>
            <person name="William W."/>
        </authorList>
    </citation>
    <scope>NUCLEOTIDE SEQUENCE</scope>
</reference>
<proteinExistence type="predicted"/>
<accession>A0A3P6EN67</accession>
<gene>
    <name evidence="1" type="ORF">BOLC7T40645H</name>
</gene>
<organism evidence="1">
    <name type="scientific">Brassica oleracea</name>
    <name type="common">Wild cabbage</name>
    <dbReference type="NCBI Taxonomy" id="3712"/>
    <lineage>
        <taxon>Eukaryota</taxon>
        <taxon>Viridiplantae</taxon>
        <taxon>Streptophyta</taxon>
        <taxon>Embryophyta</taxon>
        <taxon>Tracheophyta</taxon>
        <taxon>Spermatophyta</taxon>
        <taxon>Magnoliopsida</taxon>
        <taxon>eudicotyledons</taxon>
        <taxon>Gunneridae</taxon>
        <taxon>Pentapetalae</taxon>
        <taxon>rosids</taxon>
        <taxon>malvids</taxon>
        <taxon>Brassicales</taxon>
        <taxon>Brassicaceae</taxon>
        <taxon>Brassiceae</taxon>
        <taxon>Brassica</taxon>
    </lineage>
</organism>
<name>A0A3P6EN67_BRAOL</name>
<dbReference type="EMBL" id="LR031876">
    <property type="protein sequence ID" value="VDD35085.1"/>
    <property type="molecule type" value="Genomic_DNA"/>
</dbReference>
<dbReference type="AlphaFoldDB" id="A0A3P6EN67"/>
<protein>
    <submittedName>
        <fullName evidence="1">Uncharacterized protein</fullName>
    </submittedName>
</protein>
<evidence type="ECO:0000313" key="1">
    <source>
        <dbReference type="EMBL" id="VDD35085.1"/>
    </source>
</evidence>